<dbReference type="KEGG" id="metu:GNH96_04125"/>
<evidence type="ECO:0000313" key="5">
    <source>
        <dbReference type="Proteomes" id="UP000503004"/>
    </source>
</evidence>
<dbReference type="EMBL" id="CP046565">
    <property type="protein sequence ID" value="QJD29235.1"/>
    <property type="molecule type" value="Genomic_DNA"/>
</dbReference>
<evidence type="ECO:0000256" key="1">
    <source>
        <dbReference type="SAM" id="Coils"/>
    </source>
</evidence>
<evidence type="ECO:0000259" key="3">
    <source>
        <dbReference type="Pfam" id="PF13511"/>
    </source>
</evidence>
<sequence length="343" mass="38200">MVRGAHPIARTGNALPARALGLALWGALALPGAAMAATYKWVDEQGNVHYSDSVPPEQTRQKHFRLDAQGRQIEVIEGAKSPEMLQREQMLRRLRAETAGLIEEQRNRDMALLRTYASEEDMRLALNDQIVQSDASVLILKKYRARHADILRTQEKRAAEMERQGQAVAAQVLKAIEDERRRIADYEDKIRVLEDKKRIIEDRFSRDMERFRALKAEQVRSSHGALGEVFAADDDSGGLSAVACSSEAICLKAWALARSYVLRKADTPLAMDTERLVYTSTPLSDQDMALTLARIAGHGEETVFLDIRCRQSSLGRELCAGPKARDIRAGFRSSVEAGMGSVP</sequence>
<gene>
    <name evidence="4" type="ORF">GNH96_04125</name>
</gene>
<dbReference type="Pfam" id="PF13511">
    <property type="entry name" value="DUF4124"/>
    <property type="match status" value="1"/>
</dbReference>
<evidence type="ECO:0000256" key="2">
    <source>
        <dbReference type="SAM" id="SignalP"/>
    </source>
</evidence>
<keyword evidence="5" id="KW-1185">Reference proteome</keyword>
<organism evidence="4 5">
    <name type="scientific">Methylococcus geothermalis</name>
    <dbReference type="NCBI Taxonomy" id="2681310"/>
    <lineage>
        <taxon>Bacteria</taxon>
        <taxon>Pseudomonadati</taxon>
        <taxon>Pseudomonadota</taxon>
        <taxon>Gammaproteobacteria</taxon>
        <taxon>Methylococcales</taxon>
        <taxon>Methylococcaceae</taxon>
        <taxon>Methylococcus</taxon>
    </lineage>
</organism>
<dbReference type="RefSeq" id="WP_169602527.1">
    <property type="nucleotide sequence ID" value="NZ_CP046565.1"/>
</dbReference>
<feature type="coiled-coil region" evidence="1">
    <location>
        <begin position="144"/>
        <end position="203"/>
    </location>
</feature>
<accession>A0A858Q602</accession>
<keyword evidence="1" id="KW-0175">Coiled coil</keyword>
<protein>
    <submittedName>
        <fullName evidence="4">DUF4124 domain-containing protein</fullName>
    </submittedName>
</protein>
<reference evidence="5" key="1">
    <citation type="submission" date="2019-12" db="EMBL/GenBank/DDBJ databases">
        <authorList>
            <person name="Awala S.I."/>
            <person name="Rhee S.K."/>
        </authorList>
    </citation>
    <scope>NUCLEOTIDE SEQUENCE [LARGE SCALE GENOMIC DNA]</scope>
    <source>
        <strain evidence="5">IM1</strain>
    </source>
</reference>
<name>A0A858Q602_9GAMM</name>
<feature type="domain" description="DUF4124" evidence="3">
    <location>
        <begin position="27"/>
        <end position="83"/>
    </location>
</feature>
<proteinExistence type="predicted"/>
<dbReference type="AlphaFoldDB" id="A0A858Q602"/>
<evidence type="ECO:0000313" key="4">
    <source>
        <dbReference type="EMBL" id="QJD29235.1"/>
    </source>
</evidence>
<dbReference type="Proteomes" id="UP000503004">
    <property type="component" value="Chromosome"/>
</dbReference>
<feature type="chain" id="PRO_5032374911" evidence="2">
    <location>
        <begin position="37"/>
        <end position="343"/>
    </location>
</feature>
<dbReference type="InterPro" id="IPR025392">
    <property type="entry name" value="DUF4124"/>
</dbReference>
<feature type="signal peptide" evidence="2">
    <location>
        <begin position="1"/>
        <end position="36"/>
    </location>
</feature>
<keyword evidence="2" id="KW-0732">Signal</keyword>